<feature type="binding site" evidence="5">
    <location>
        <position position="275"/>
    </location>
    <ligand>
        <name>N(2)-acetyl-L-ornithine</name>
        <dbReference type="ChEBI" id="CHEBI:57805"/>
    </ligand>
</feature>
<reference evidence="7" key="1">
    <citation type="journal article" date="2019" name="Int. J. Syst. Evol. Microbiol.">
        <title>The Global Catalogue of Microorganisms (GCM) 10K type strain sequencing project: providing services to taxonomists for standard genome sequencing and annotation.</title>
        <authorList>
            <consortium name="The Broad Institute Genomics Platform"/>
            <consortium name="The Broad Institute Genome Sequencing Center for Infectious Disease"/>
            <person name="Wu L."/>
            <person name="Ma J."/>
        </authorList>
    </citation>
    <scope>NUCLEOTIDE SEQUENCE [LARGE SCALE GENOMIC DNA]</scope>
    <source>
        <strain evidence="7">WLHS5</strain>
    </source>
</reference>
<comment type="similarity">
    <text evidence="5">Belongs to the class-III pyridoxal-phosphate-dependent aminotransferase family. ArgD subfamily.</text>
</comment>
<comment type="cofactor">
    <cofactor evidence="5">
        <name>pyridoxal 5'-phosphate</name>
        <dbReference type="ChEBI" id="CHEBI:597326"/>
    </cofactor>
    <text evidence="5">Binds 1 pyridoxal phosphate per subunit.</text>
</comment>
<dbReference type="NCBIfam" id="TIGR00707">
    <property type="entry name" value="argD"/>
    <property type="match status" value="1"/>
</dbReference>
<keyword evidence="3 5" id="KW-0808">Transferase</keyword>
<keyword evidence="5" id="KW-0963">Cytoplasm</keyword>
<comment type="caution">
    <text evidence="6">The sequence shown here is derived from an EMBL/GenBank/DDBJ whole genome shotgun (WGS) entry which is preliminary data.</text>
</comment>
<comment type="pathway">
    <text evidence="5">Amino-acid biosynthesis; L-arginine biosynthesis; N(2)-acetyl-L-ornithine from L-glutamate: step 4/4.</text>
</comment>
<sequence length="393" mass="40813">MSGNQDATRRWQASMMDNYGTPKLDFVSGSGAELTDADGNTYLDFVSGIAVNALGHAHPAIVRAVSEQVGKLGHVSNLYAHELGLTLAERLLELAGASGRVLFCNSGAEANEAAFKIARLTGRSKIISTEGGFHGRTMGSLALTGQPAKQEPFAPMPAGVQHIAYGDVAALEAAADADTAAIFLEPIQGENGVVVPPEGYLRAAREIATRNGALLVLDEVQTGIGRTGNWFAFQREGITPDVITLAKGLGGGLPIGACIGVGAAGDLLRPGQHGTTFGGNPVVCAAALAVLDTITDEGLLEHVEQVGKDLRAGVEALQHPLVREVRGAGLLVAIGLAEPASQKIAAAAQDRGHLINPIQPDAIRLCPPLIVRAEQVRRLLDDLPALLDAAKEN</sequence>
<feature type="binding site" evidence="5">
    <location>
        <position position="276"/>
    </location>
    <ligand>
        <name>pyridoxal 5'-phosphate</name>
        <dbReference type="ChEBI" id="CHEBI:597326"/>
    </ligand>
</feature>
<comment type="subcellular location">
    <subcellularLocation>
        <location evidence="5">Cytoplasm</location>
    </subcellularLocation>
</comment>
<protein>
    <recommendedName>
        <fullName evidence="5">Acetylornithine aminotransferase</fullName>
        <shortName evidence="5">ACOAT</shortName>
        <ecNumber evidence="5">2.6.1.11</ecNumber>
    </recommendedName>
</protein>
<dbReference type="InterPro" id="IPR015422">
    <property type="entry name" value="PyrdxlP-dep_Trfase_small"/>
</dbReference>
<evidence type="ECO:0000256" key="3">
    <source>
        <dbReference type="ARBA" id="ARBA00022679"/>
    </source>
</evidence>
<dbReference type="SUPFAM" id="SSF53383">
    <property type="entry name" value="PLP-dependent transferases"/>
    <property type="match status" value="1"/>
</dbReference>
<evidence type="ECO:0000313" key="6">
    <source>
        <dbReference type="EMBL" id="MFC7343430.1"/>
    </source>
</evidence>
<dbReference type="Pfam" id="PF00202">
    <property type="entry name" value="Aminotran_3"/>
    <property type="match status" value="1"/>
</dbReference>
<proteinExistence type="inferred from homology"/>
<dbReference type="PANTHER" id="PTHR11986">
    <property type="entry name" value="AMINOTRANSFERASE CLASS III"/>
    <property type="match status" value="1"/>
</dbReference>
<accession>A0ABW2LPF8</accession>
<dbReference type="InterPro" id="IPR005814">
    <property type="entry name" value="Aminotrans_3"/>
</dbReference>
<feature type="binding site" evidence="5">
    <location>
        <begin position="107"/>
        <end position="108"/>
    </location>
    <ligand>
        <name>pyridoxal 5'-phosphate</name>
        <dbReference type="ChEBI" id="CHEBI:597326"/>
    </ligand>
</feature>
<comment type="catalytic activity">
    <reaction evidence="5">
        <text>N(2)-acetyl-L-ornithine + 2-oxoglutarate = N-acetyl-L-glutamate 5-semialdehyde + L-glutamate</text>
        <dbReference type="Rhea" id="RHEA:18049"/>
        <dbReference type="ChEBI" id="CHEBI:16810"/>
        <dbReference type="ChEBI" id="CHEBI:29123"/>
        <dbReference type="ChEBI" id="CHEBI:29985"/>
        <dbReference type="ChEBI" id="CHEBI:57805"/>
        <dbReference type="EC" id="2.6.1.11"/>
    </reaction>
</comment>
<dbReference type="InterPro" id="IPR004636">
    <property type="entry name" value="AcOrn/SuccOrn_fam"/>
</dbReference>
<keyword evidence="2 5" id="KW-0028">Amino-acid biosynthesis</keyword>
<comment type="subunit">
    <text evidence="5">Homodimer.</text>
</comment>
<feature type="binding site" evidence="5">
    <location>
        <begin position="218"/>
        <end position="221"/>
    </location>
    <ligand>
        <name>pyridoxal 5'-phosphate</name>
        <dbReference type="ChEBI" id="CHEBI:597326"/>
    </ligand>
</feature>
<keyword evidence="5" id="KW-0055">Arginine biosynthesis</keyword>
<dbReference type="NCBIfam" id="NF002325">
    <property type="entry name" value="PRK01278.1"/>
    <property type="match status" value="1"/>
</dbReference>
<evidence type="ECO:0000256" key="1">
    <source>
        <dbReference type="ARBA" id="ARBA00022576"/>
    </source>
</evidence>
<feature type="binding site" evidence="5">
    <location>
        <position position="133"/>
    </location>
    <ligand>
        <name>pyridoxal 5'-phosphate</name>
        <dbReference type="ChEBI" id="CHEBI:597326"/>
    </ligand>
</feature>
<dbReference type="NCBIfam" id="NF002874">
    <property type="entry name" value="PRK03244.1"/>
    <property type="match status" value="1"/>
</dbReference>
<gene>
    <name evidence="5" type="primary">argD</name>
    <name evidence="6" type="ORF">ACFQRI_18670</name>
</gene>
<feature type="binding site" evidence="5">
    <location>
        <position position="136"/>
    </location>
    <ligand>
        <name>N(2)-acetyl-L-ornithine</name>
        <dbReference type="ChEBI" id="CHEBI:57805"/>
    </ligand>
</feature>
<organism evidence="6 7">
    <name type="scientific">Saccharopolyspora griseoalba</name>
    <dbReference type="NCBI Taxonomy" id="1431848"/>
    <lineage>
        <taxon>Bacteria</taxon>
        <taxon>Bacillati</taxon>
        <taxon>Actinomycetota</taxon>
        <taxon>Actinomycetes</taxon>
        <taxon>Pseudonocardiales</taxon>
        <taxon>Pseudonocardiaceae</taxon>
        <taxon>Saccharopolyspora</taxon>
    </lineage>
</organism>
<dbReference type="Proteomes" id="UP001596504">
    <property type="component" value="Unassembled WGS sequence"/>
</dbReference>
<dbReference type="InterPro" id="IPR015424">
    <property type="entry name" value="PyrdxlP-dep_Trfase"/>
</dbReference>
<dbReference type="Gene3D" id="3.90.1150.10">
    <property type="entry name" value="Aspartate Aminotransferase, domain 1"/>
    <property type="match status" value="1"/>
</dbReference>
<dbReference type="RefSeq" id="WP_380670296.1">
    <property type="nucleotide sequence ID" value="NZ_JBHTCJ010000009.1"/>
</dbReference>
<evidence type="ECO:0000256" key="4">
    <source>
        <dbReference type="ARBA" id="ARBA00022898"/>
    </source>
</evidence>
<dbReference type="PROSITE" id="PS00600">
    <property type="entry name" value="AA_TRANSFER_CLASS_3"/>
    <property type="match status" value="1"/>
</dbReference>
<evidence type="ECO:0000313" key="7">
    <source>
        <dbReference type="Proteomes" id="UP001596504"/>
    </source>
</evidence>
<dbReference type="InterPro" id="IPR015421">
    <property type="entry name" value="PyrdxlP-dep_Trfase_major"/>
</dbReference>
<name>A0ABW2LPF8_9PSEU</name>
<keyword evidence="1 5" id="KW-0032">Aminotransferase</keyword>
<dbReference type="EC" id="2.6.1.11" evidence="5"/>
<dbReference type="GO" id="GO:0003992">
    <property type="term" value="F:N2-acetyl-L-ornithine:2-oxoglutarate 5-aminotransferase activity"/>
    <property type="evidence" value="ECO:0007669"/>
    <property type="project" value="UniProtKB-EC"/>
</dbReference>
<evidence type="ECO:0000256" key="5">
    <source>
        <dbReference type="HAMAP-Rule" id="MF_01107"/>
    </source>
</evidence>
<comment type="miscellaneous">
    <text evidence="5">May also have succinyldiaminopimelate aminotransferase activity, thus carrying out the corresponding step in lysine biosynthesis.</text>
</comment>
<feature type="modified residue" description="N6-(pyridoxal phosphate)lysine" evidence="5">
    <location>
        <position position="247"/>
    </location>
</feature>
<keyword evidence="7" id="KW-1185">Reference proteome</keyword>
<dbReference type="InterPro" id="IPR050103">
    <property type="entry name" value="Class-III_PLP-dep_AT"/>
</dbReference>
<dbReference type="InterPro" id="IPR049704">
    <property type="entry name" value="Aminotrans_3_PPA_site"/>
</dbReference>
<dbReference type="HAMAP" id="MF_01107">
    <property type="entry name" value="ArgD_aminotrans_3"/>
    <property type="match status" value="1"/>
</dbReference>
<dbReference type="PIRSF" id="PIRSF000521">
    <property type="entry name" value="Transaminase_4ab_Lys_Orn"/>
    <property type="match status" value="1"/>
</dbReference>
<keyword evidence="4 5" id="KW-0663">Pyridoxal phosphate</keyword>
<dbReference type="Gene3D" id="3.40.640.10">
    <property type="entry name" value="Type I PLP-dependent aspartate aminotransferase-like (Major domain)"/>
    <property type="match status" value="1"/>
</dbReference>
<evidence type="ECO:0000256" key="2">
    <source>
        <dbReference type="ARBA" id="ARBA00022605"/>
    </source>
</evidence>
<dbReference type="PANTHER" id="PTHR11986:SF79">
    <property type="entry name" value="ACETYLORNITHINE AMINOTRANSFERASE, MITOCHONDRIAL"/>
    <property type="match status" value="1"/>
</dbReference>
<dbReference type="EMBL" id="JBHTCJ010000009">
    <property type="protein sequence ID" value="MFC7343430.1"/>
    <property type="molecule type" value="Genomic_DNA"/>
</dbReference>
<dbReference type="CDD" id="cd00610">
    <property type="entry name" value="OAT_like"/>
    <property type="match status" value="1"/>
</dbReference>